<dbReference type="InterPro" id="IPR050423">
    <property type="entry name" value="UPF0337_stress_rsp"/>
</dbReference>
<dbReference type="EMBL" id="RCTF01000010">
    <property type="protein sequence ID" value="RLP77729.1"/>
    <property type="molecule type" value="Genomic_DNA"/>
</dbReference>
<sequence>MNWDRIEGNWKQISGNVKTQWGKLTDDDLTQINGNREILEGKLQERYGYAKDEVKRQIDTWSTNVRTM</sequence>
<dbReference type="PANTHER" id="PTHR34977:SF1">
    <property type="entry name" value="UPF0337 PROTEIN YJBJ"/>
    <property type="match status" value="1"/>
</dbReference>
<dbReference type="Pfam" id="PF05532">
    <property type="entry name" value="CsbD"/>
    <property type="match status" value="1"/>
</dbReference>
<accession>A0A3L7ABE6</accession>
<dbReference type="RefSeq" id="WP_121623907.1">
    <property type="nucleotide sequence ID" value="NZ_JACIIW010000001.1"/>
</dbReference>
<dbReference type="InterPro" id="IPR026042">
    <property type="entry name" value="YjbJ"/>
</dbReference>
<proteinExistence type="inferred from homology"/>
<dbReference type="AlphaFoldDB" id="A0A3L7ABE6"/>
<comment type="similarity">
    <text evidence="1">Belongs to the UPF0337 (CsbD) family.</text>
</comment>
<organism evidence="3 4">
    <name type="scientific">Xanthobacter tagetidis</name>
    <dbReference type="NCBI Taxonomy" id="60216"/>
    <lineage>
        <taxon>Bacteria</taxon>
        <taxon>Pseudomonadati</taxon>
        <taxon>Pseudomonadota</taxon>
        <taxon>Alphaproteobacteria</taxon>
        <taxon>Hyphomicrobiales</taxon>
        <taxon>Xanthobacteraceae</taxon>
        <taxon>Xanthobacter</taxon>
    </lineage>
</organism>
<dbReference type="InterPro" id="IPR008462">
    <property type="entry name" value="CsbD"/>
</dbReference>
<evidence type="ECO:0000313" key="4">
    <source>
        <dbReference type="Proteomes" id="UP000269692"/>
    </source>
</evidence>
<comment type="caution">
    <text evidence="3">The sequence shown here is derived from an EMBL/GenBank/DDBJ whole genome shotgun (WGS) entry which is preliminary data.</text>
</comment>
<dbReference type="Proteomes" id="UP000269692">
    <property type="component" value="Unassembled WGS sequence"/>
</dbReference>
<evidence type="ECO:0000313" key="3">
    <source>
        <dbReference type="EMBL" id="RLP77729.1"/>
    </source>
</evidence>
<gene>
    <name evidence="3" type="ORF">D9R14_13815</name>
</gene>
<protein>
    <submittedName>
        <fullName evidence="3">CsbD family protein</fullName>
    </submittedName>
</protein>
<dbReference type="Gene3D" id="1.10.1470.10">
    <property type="entry name" value="YjbJ"/>
    <property type="match status" value="1"/>
</dbReference>
<name>A0A3L7ABE6_9HYPH</name>
<dbReference type="InterPro" id="IPR036629">
    <property type="entry name" value="YjbJ_sf"/>
</dbReference>
<feature type="domain" description="CsbD-like" evidence="2">
    <location>
        <begin position="4"/>
        <end position="56"/>
    </location>
</feature>
<evidence type="ECO:0000256" key="1">
    <source>
        <dbReference type="ARBA" id="ARBA00009129"/>
    </source>
</evidence>
<dbReference type="PIRSF" id="PIRSF039008">
    <property type="entry name" value="YjbJ"/>
    <property type="match status" value="1"/>
</dbReference>
<reference evidence="3 4" key="1">
    <citation type="submission" date="2018-10" db="EMBL/GenBank/DDBJ databases">
        <title>Xanthobacter tagetidis genome sequencing and assembly.</title>
        <authorList>
            <person name="Maclea K.S."/>
            <person name="Goen A.E."/>
            <person name="Fatima S.A."/>
        </authorList>
    </citation>
    <scope>NUCLEOTIDE SEQUENCE [LARGE SCALE GENOMIC DNA]</scope>
    <source>
        <strain evidence="3 4">ATCC 700314</strain>
    </source>
</reference>
<dbReference type="SUPFAM" id="SSF69047">
    <property type="entry name" value="Hypothetical protein YjbJ"/>
    <property type="match status" value="1"/>
</dbReference>
<dbReference type="OrthoDB" id="9796058at2"/>
<evidence type="ECO:0000259" key="2">
    <source>
        <dbReference type="Pfam" id="PF05532"/>
    </source>
</evidence>
<dbReference type="PANTHER" id="PTHR34977">
    <property type="entry name" value="UPF0337 PROTEIN YJBJ"/>
    <property type="match status" value="1"/>
</dbReference>
<keyword evidence="4" id="KW-1185">Reference proteome</keyword>